<sequence>MKVVRSKGRRRRHMIAKEHDYKTRHLGSVVLDMAWVLLCVDYSRLFWLLFRVFSYENHEGKPRILF</sequence>
<proteinExistence type="predicted"/>
<reference evidence="2 5" key="2">
    <citation type="submission" date="2021-07" db="EMBL/GenBank/DDBJ databases">
        <authorList>
            <consortium name="Genoscope - CEA"/>
            <person name="William W."/>
        </authorList>
    </citation>
    <scope>NUCLEOTIDE SEQUENCE [LARGE SCALE GENOMIC DNA]</scope>
</reference>
<evidence type="ECO:0000313" key="3">
    <source>
        <dbReference type="EMBL" id="RID46855.1"/>
    </source>
</evidence>
<keyword evidence="1" id="KW-0472">Membrane</keyword>
<evidence type="ECO:0000313" key="5">
    <source>
        <dbReference type="Proteomes" id="UP000694005"/>
    </source>
</evidence>
<gene>
    <name evidence="2" type="ORF">BRAPAZ1V2_A09P56940.2</name>
    <name evidence="3" type="ORF">BRARA_I03495</name>
</gene>
<keyword evidence="1" id="KW-1133">Transmembrane helix</keyword>
<dbReference type="Gramene" id="A09p56940.2_BraZ1">
    <property type="protein sequence ID" value="A09p56940.2_BraZ1.CDS.1"/>
    <property type="gene ID" value="A09g56940.2_BraZ1"/>
</dbReference>
<dbReference type="Proteomes" id="UP000694005">
    <property type="component" value="Chromosome A09"/>
</dbReference>
<dbReference type="EMBL" id="CM010636">
    <property type="protein sequence ID" value="RID46855.1"/>
    <property type="molecule type" value="Genomic_DNA"/>
</dbReference>
<keyword evidence="1" id="KW-0812">Transmembrane</keyword>
<name>A0A397XZQ6_BRACM</name>
<dbReference type="SMR" id="A0A397XZQ6"/>
<feature type="transmembrane region" description="Helical" evidence="1">
    <location>
        <begin position="29"/>
        <end position="50"/>
    </location>
</feature>
<organism evidence="3 4">
    <name type="scientific">Brassica campestris</name>
    <name type="common">Field mustard</name>
    <dbReference type="NCBI Taxonomy" id="3711"/>
    <lineage>
        <taxon>Eukaryota</taxon>
        <taxon>Viridiplantae</taxon>
        <taxon>Streptophyta</taxon>
        <taxon>Embryophyta</taxon>
        <taxon>Tracheophyta</taxon>
        <taxon>Spermatophyta</taxon>
        <taxon>Magnoliopsida</taxon>
        <taxon>eudicotyledons</taxon>
        <taxon>Gunneridae</taxon>
        <taxon>Pentapetalae</taxon>
        <taxon>rosids</taxon>
        <taxon>malvids</taxon>
        <taxon>Brassicales</taxon>
        <taxon>Brassicaceae</taxon>
        <taxon>Brassiceae</taxon>
        <taxon>Brassica</taxon>
    </lineage>
</organism>
<evidence type="ECO:0000313" key="2">
    <source>
        <dbReference type="EMBL" id="CAG7865227.1"/>
    </source>
</evidence>
<dbReference type="Proteomes" id="UP000264353">
    <property type="component" value="Chromosome A9"/>
</dbReference>
<evidence type="ECO:0008006" key="6">
    <source>
        <dbReference type="Google" id="ProtNLM"/>
    </source>
</evidence>
<evidence type="ECO:0000313" key="4">
    <source>
        <dbReference type="Proteomes" id="UP000264353"/>
    </source>
</evidence>
<reference evidence="3 4" key="1">
    <citation type="submission" date="2018-06" db="EMBL/GenBank/DDBJ databases">
        <title>WGS assembly of Brassica rapa FPsc.</title>
        <authorList>
            <person name="Bowman J."/>
            <person name="Kohchi T."/>
            <person name="Yamato K."/>
            <person name="Jenkins J."/>
            <person name="Shu S."/>
            <person name="Ishizaki K."/>
            <person name="Yamaoka S."/>
            <person name="Nishihama R."/>
            <person name="Nakamura Y."/>
            <person name="Berger F."/>
            <person name="Adam C."/>
            <person name="Aki S."/>
            <person name="Althoff F."/>
            <person name="Araki T."/>
            <person name="Arteaga-Vazquez M."/>
            <person name="Balasubrmanian S."/>
            <person name="Bauer D."/>
            <person name="Boehm C."/>
            <person name="Briginshaw L."/>
            <person name="Caballero-Perez J."/>
            <person name="Catarino B."/>
            <person name="Chen F."/>
            <person name="Chiyoda S."/>
            <person name="Chovatia M."/>
            <person name="Davies K."/>
            <person name="Delmans M."/>
            <person name="Demura T."/>
            <person name="Dierschke T."/>
            <person name="Dolan L."/>
            <person name="Dorantes-Acosta A."/>
            <person name="Eklund D."/>
            <person name="Florent S."/>
            <person name="Flores-Sandoval E."/>
            <person name="Fujiyama A."/>
            <person name="Fukuzawa H."/>
            <person name="Galik B."/>
            <person name="Grimanelli D."/>
            <person name="Grimwood J."/>
            <person name="Grossniklaus U."/>
            <person name="Hamada T."/>
            <person name="Haseloff J."/>
            <person name="Hetherington A."/>
            <person name="Higo A."/>
            <person name="Hirakawa Y."/>
            <person name="Hundley H."/>
            <person name="Ikeda Y."/>
            <person name="Inoue K."/>
            <person name="Inoue S."/>
            <person name="Ishida S."/>
            <person name="Jia Q."/>
            <person name="Kakita M."/>
            <person name="Kanazawa T."/>
            <person name="Kawai Y."/>
            <person name="Kawashima T."/>
            <person name="Kennedy M."/>
            <person name="Kinose K."/>
            <person name="Kinoshita T."/>
            <person name="Kohara Y."/>
            <person name="Koide E."/>
            <person name="Komatsu K."/>
            <person name="Kopischke S."/>
            <person name="Kubo M."/>
            <person name="Kyozuka J."/>
            <person name="Lagercrantz U."/>
            <person name="Lin S."/>
            <person name="Lindquist E."/>
            <person name="Lipzen A."/>
            <person name="Lu C."/>
            <person name="Luna E."/>
            <person name="Martienssen R."/>
            <person name="Minamino N."/>
            <person name="Mizutani M."/>
            <person name="Mizutani M."/>
            <person name="Mochizuki N."/>
            <person name="Monte I."/>
            <person name="Mosher R."/>
            <person name="Nagasaki H."/>
            <person name="Nakagami H."/>
            <person name="Naramoto S."/>
            <person name="Nishitani K."/>
            <person name="Ohtani M."/>
            <person name="Okamoto T."/>
            <person name="Okumura M."/>
            <person name="Phillips J."/>
            <person name="Pollak B."/>
            <person name="Reinders A."/>
            <person name="Roevekamp M."/>
            <person name="Sano R."/>
            <person name="Sawa S."/>
            <person name="Schmid M."/>
            <person name="Shirakawa M."/>
            <person name="Solano R."/>
            <person name="Spunde A."/>
            <person name="Suetsugu N."/>
            <person name="Sugano S."/>
            <person name="Sugiyama A."/>
            <person name="Sun R."/>
            <person name="Suzuki Y."/>
            <person name="Takenaka M."/>
            <person name="Takezawa D."/>
            <person name="Tomogane H."/>
            <person name="Tsuzuki M."/>
            <person name="Ueda T."/>
            <person name="Umeda M."/>
            <person name="Ward J."/>
            <person name="Watanabe Y."/>
            <person name="Yazaki K."/>
            <person name="Yokoyama R."/>
            <person name="Yoshitake Y."/>
            <person name="Yotsui I."/>
            <person name="Zachgo S."/>
            <person name="Schmutz J."/>
        </authorList>
    </citation>
    <scope>NUCLEOTIDE SEQUENCE [LARGE SCALE GENOMIC DNA]</scope>
    <source>
        <strain evidence="4">cv. B-3</strain>
    </source>
</reference>
<protein>
    <recommendedName>
        <fullName evidence="6">Transmembrane protein</fullName>
    </recommendedName>
</protein>
<accession>A0A397XZQ6</accession>
<evidence type="ECO:0000256" key="1">
    <source>
        <dbReference type="SAM" id="Phobius"/>
    </source>
</evidence>
<dbReference type="AlphaFoldDB" id="A0A397XZQ6"/>
<dbReference type="EMBL" id="LS974625">
    <property type="protein sequence ID" value="CAG7865227.1"/>
    <property type="molecule type" value="Genomic_DNA"/>
</dbReference>